<comment type="similarity">
    <text evidence="2">Belongs to the ABC transporter superfamily.</text>
</comment>
<dbReference type="EMBL" id="CP060696">
    <property type="protein sequence ID" value="QNO18755.1"/>
    <property type="molecule type" value="Genomic_DNA"/>
</dbReference>
<dbReference type="Gene3D" id="3.40.50.300">
    <property type="entry name" value="P-loop containing nucleotide triphosphate hydrolases"/>
    <property type="match status" value="1"/>
</dbReference>
<evidence type="ECO:0000256" key="1">
    <source>
        <dbReference type="ARBA" id="ARBA00004202"/>
    </source>
</evidence>
<dbReference type="GO" id="GO:0016887">
    <property type="term" value="F:ATP hydrolysis activity"/>
    <property type="evidence" value="ECO:0007669"/>
    <property type="project" value="InterPro"/>
</dbReference>
<dbReference type="PROSITE" id="PS00211">
    <property type="entry name" value="ABC_TRANSPORTER_1"/>
    <property type="match status" value="1"/>
</dbReference>
<dbReference type="AlphaFoldDB" id="A0A7G9WJ93"/>
<dbReference type="PROSITE" id="PS50893">
    <property type="entry name" value="ABC_TRANSPORTER_2"/>
    <property type="match status" value="1"/>
</dbReference>
<organism evidence="9 10">
    <name type="scientific">Caproicibacterium amylolyticum</name>
    <dbReference type="NCBI Taxonomy" id="2766537"/>
    <lineage>
        <taxon>Bacteria</taxon>
        <taxon>Bacillati</taxon>
        <taxon>Bacillota</taxon>
        <taxon>Clostridia</taxon>
        <taxon>Eubacteriales</taxon>
        <taxon>Oscillospiraceae</taxon>
        <taxon>Caproicibacterium</taxon>
    </lineage>
</organism>
<dbReference type="GO" id="GO:0005524">
    <property type="term" value="F:ATP binding"/>
    <property type="evidence" value="ECO:0007669"/>
    <property type="project" value="UniProtKB-KW"/>
</dbReference>
<dbReference type="InterPro" id="IPR003439">
    <property type="entry name" value="ABC_transporter-like_ATP-bd"/>
</dbReference>
<evidence type="ECO:0000313" key="9">
    <source>
        <dbReference type="EMBL" id="QNO18755.1"/>
    </source>
</evidence>
<dbReference type="FunFam" id="3.40.50.300:FF:000016">
    <property type="entry name" value="Oligopeptide ABC transporter ATP-binding component"/>
    <property type="match status" value="1"/>
</dbReference>
<dbReference type="NCBIfam" id="TIGR01727">
    <property type="entry name" value="oligo_HPY"/>
    <property type="match status" value="1"/>
</dbReference>
<accession>A0A7G9WJ93</accession>
<reference evidence="9 10" key="1">
    <citation type="submission" date="2020-08" db="EMBL/GenBank/DDBJ databases">
        <authorList>
            <person name="Ren C."/>
            <person name="Gu Y."/>
            <person name="Xu Y."/>
        </authorList>
    </citation>
    <scope>NUCLEOTIDE SEQUENCE [LARGE SCALE GENOMIC DNA]</scope>
    <source>
        <strain evidence="9 10">LBM18003</strain>
    </source>
</reference>
<dbReference type="InterPro" id="IPR013563">
    <property type="entry name" value="Oligopep_ABC_C"/>
</dbReference>
<evidence type="ECO:0000256" key="4">
    <source>
        <dbReference type="ARBA" id="ARBA00022475"/>
    </source>
</evidence>
<dbReference type="GO" id="GO:0015833">
    <property type="term" value="P:peptide transport"/>
    <property type="evidence" value="ECO:0007669"/>
    <property type="project" value="InterPro"/>
</dbReference>
<dbReference type="SMART" id="SM00382">
    <property type="entry name" value="AAA"/>
    <property type="match status" value="1"/>
</dbReference>
<dbReference type="InterPro" id="IPR050388">
    <property type="entry name" value="ABC_Ni/Peptide_Import"/>
</dbReference>
<dbReference type="Pfam" id="PF08352">
    <property type="entry name" value="oligo_HPY"/>
    <property type="match status" value="1"/>
</dbReference>
<proteinExistence type="inferred from homology"/>
<keyword evidence="3" id="KW-0813">Transport</keyword>
<name>A0A7G9WJ93_9FIRM</name>
<keyword evidence="7" id="KW-0472">Membrane</keyword>
<evidence type="ECO:0000256" key="7">
    <source>
        <dbReference type="ARBA" id="ARBA00023136"/>
    </source>
</evidence>
<keyword evidence="6 9" id="KW-0067">ATP-binding</keyword>
<dbReference type="InterPro" id="IPR017871">
    <property type="entry name" value="ABC_transporter-like_CS"/>
</dbReference>
<protein>
    <submittedName>
        <fullName evidence="9">ABC transporter ATP-binding protein</fullName>
    </submittedName>
</protein>
<evidence type="ECO:0000256" key="2">
    <source>
        <dbReference type="ARBA" id="ARBA00005417"/>
    </source>
</evidence>
<dbReference type="CDD" id="cd03257">
    <property type="entry name" value="ABC_NikE_OppD_transporters"/>
    <property type="match status" value="1"/>
</dbReference>
<dbReference type="PANTHER" id="PTHR43297">
    <property type="entry name" value="OLIGOPEPTIDE TRANSPORT ATP-BINDING PROTEIN APPD"/>
    <property type="match status" value="1"/>
</dbReference>
<dbReference type="Proteomes" id="UP000516046">
    <property type="component" value="Chromosome"/>
</dbReference>
<dbReference type="SUPFAM" id="SSF52540">
    <property type="entry name" value="P-loop containing nucleoside triphosphate hydrolases"/>
    <property type="match status" value="1"/>
</dbReference>
<dbReference type="InterPro" id="IPR003593">
    <property type="entry name" value="AAA+_ATPase"/>
</dbReference>
<feature type="domain" description="ABC transporter" evidence="8">
    <location>
        <begin position="7"/>
        <end position="254"/>
    </location>
</feature>
<comment type="subcellular location">
    <subcellularLocation>
        <location evidence="1">Cell membrane</location>
        <topology evidence="1">Peripheral membrane protein</topology>
    </subcellularLocation>
</comment>
<dbReference type="KEGG" id="caml:H6X83_03740"/>
<dbReference type="PANTHER" id="PTHR43297:SF2">
    <property type="entry name" value="DIPEPTIDE TRANSPORT ATP-BINDING PROTEIN DPPD"/>
    <property type="match status" value="1"/>
</dbReference>
<evidence type="ECO:0000256" key="6">
    <source>
        <dbReference type="ARBA" id="ARBA00022840"/>
    </source>
</evidence>
<evidence type="ECO:0000313" key="10">
    <source>
        <dbReference type="Proteomes" id="UP000516046"/>
    </source>
</evidence>
<keyword evidence="5" id="KW-0547">Nucleotide-binding</keyword>
<evidence type="ECO:0000259" key="8">
    <source>
        <dbReference type="PROSITE" id="PS50893"/>
    </source>
</evidence>
<gene>
    <name evidence="9" type="ORF">H6X83_03740</name>
</gene>
<sequence length="328" mass="35800">MADLLEVQNLEVTFAGDAEAVRLDRISFSVKQGEFLCIVGESGCGKSITSLAVMGLLPANGGVTDGKILFKGRDLLKFSEKELDTVRGSELTMIFQDALTSLNPVFTIGNQLIESIRAHTRMDKKEAWEKAVSLLEKVGLPQPQALMKKYPFTLSGGMRQRVMIAMALACSPKLLIADEPTTALDVTIQAQIMQLLQKLQKESGMSVILITHDIGLVAQMADRVLVMYAGQIVEEAEVHELFHKPAHPYTQALLQTVPTTNDPPERVLTSIPGTVPEEYQNITGCRFADRCPYAKETCAAPQPLYAAGENHWARCILCAPEEGGEADG</sequence>
<dbReference type="InterPro" id="IPR027417">
    <property type="entry name" value="P-loop_NTPase"/>
</dbReference>
<dbReference type="GO" id="GO:0005886">
    <property type="term" value="C:plasma membrane"/>
    <property type="evidence" value="ECO:0007669"/>
    <property type="project" value="UniProtKB-SubCell"/>
</dbReference>
<dbReference type="Pfam" id="PF00005">
    <property type="entry name" value="ABC_tran"/>
    <property type="match status" value="1"/>
</dbReference>
<evidence type="ECO:0000256" key="3">
    <source>
        <dbReference type="ARBA" id="ARBA00022448"/>
    </source>
</evidence>
<evidence type="ECO:0000256" key="5">
    <source>
        <dbReference type="ARBA" id="ARBA00022741"/>
    </source>
</evidence>
<keyword evidence="10" id="KW-1185">Reference proteome</keyword>
<keyword evidence="4" id="KW-1003">Cell membrane</keyword>
<dbReference type="RefSeq" id="WP_212507823.1">
    <property type="nucleotide sequence ID" value="NZ_CP060696.1"/>
</dbReference>